<dbReference type="InterPro" id="IPR029046">
    <property type="entry name" value="LolA/LolB/LppX"/>
</dbReference>
<gene>
    <name evidence="6" type="ORF">CBP51_08925</name>
</gene>
<evidence type="ECO:0000256" key="5">
    <source>
        <dbReference type="SAM" id="SignalP"/>
    </source>
</evidence>
<feature type="chain" id="PRO_5013283654" description="Outer membrane lipoprotein carrier protein LolA" evidence="5">
    <location>
        <begin position="23"/>
        <end position="212"/>
    </location>
</feature>
<evidence type="ECO:0000256" key="1">
    <source>
        <dbReference type="ARBA" id="ARBA00011245"/>
    </source>
</evidence>
<sequence length="212" mass="23666">MKKIILLFLYGLVVPVSALAMAADDVLDGYLPEGCYQAGRYEQQKSIAGMNKLLETQGSFAFACDRGLLWHTAVPLNETLVYQMQGATQLVQADGSRQKLSGTLQRHLGQMLNNLIGGNRLYLQKTFVIAKTDTGIRLTPRKKRMEKFLRTIDITRTSDAVTIRMQHQGDEFTAIRVYQLQQLQNLTAGQCEQLTTDPAHSLASACQQLFTP</sequence>
<evidence type="ECO:0000313" key="7">
    <source>
        <dbReference type="Proteomes" id="UP000216101"/>
    </source>
</evidence>
<keyword evidence="2" id="KW-0813">Transport</keyword>
<dbReference type="EMBL" id="NHNI01000001">
    <property type="protein sequence ID" value="OZY87091.1"/>
    <property type="molecule type" value="Genomic_DNA"/>
</dbReference>
<dbReference type="RefSeq" id="WP_094984580.1">
    <property type="nucleotide sequence ID" value="NZ_NHNI01000001.1"/>
</dbReference>
<evidence type="ECO:0000256" key="4">
    <source>
        <dbReference type="ARBA" id="ARBA00022927"/>
    </source>
</evidence>
<comment type="caution">
    <text evidence="6">The sequence shown here is derived from an EMBL/GenBank/DDBJ whole genome shotgun (WGS) entry which is preliminary data.</text>
</comment>
<dbReference type="Proteomes" id="UP000216101">
    <property type="component" value="Unassembled WGS sequence"/>
</dbReference>
<dbReference type="GO" id="GO:0015031">
    <property type="term" value="P:protein transport"/>
    <property type="evidence" value="ECO:0007669"/>
    <property type="project" value="UniProtKB-KW"/>
</dbReference>
<dbReference type="Gene3D" id="2.50.20.10">
    <property type="entry name" value="Lipoprotein localisation LolA/LolB/LppX"/>
    <property type="match status" value="1"/>
</dbReference>
<keyword evidence="3 5" id="KW-0732">Signal</keyword>
<evidence type="ECO:0000256" key="3">
    <source>
        <dbReference type="ARBA" id="ARBA00022729"/>
    </source>
</evidence>
<protein>
    <recommendedName>
        <fullName evidence="8">Outer membrane lipoprotein carrier protein LolA</fullName>
    </recommendedName>
</protein>
<keyword evidence="7" id="KW-1185">Reference proteome</keyword>
<proteinExistence type="predicted"/>
<name>A0A266QCM4_9GAMM</name>
<evidence type="ECO:0000313" key="6">
    <source>
        <dbReference type="EMBL" id="OZY87091.1"/>
    </source>
</evidence>
<keyword evidence="4" id="KW-0653">Protein transport</keyword>
<dbReference type="SUPFAM" id="SSF89392">
    <property type="entry name" value="Prokaryotic lipoproteins and lipoprotein localization factors"/>
    <property type="match status" value="1"/>
</dbReference>
<dbReference type="AlphaFoldDB" id="A0A266QCM4"/>
<reference evidence="7" key="1">
    <citation type="submission" date="2017-05" db="EMBL/GenBank/DDBJ databases">
        <authorList>
            <person name="Barney B.M."/>
        </authorList>
    </citation>
    <scope>NUCLEOTIDE SEQUENCE [LARGE SCALE GENOMIC DNA]</scope>
    <source>
        <strain evidence="7">PSBB022</strain>
    </source>
</reference>
<comment type="subunit">
    <text evidence="1">Monomer.</text>
</comment>
<accession>A0A266QCM4</accession>
<evidence type="ECO:0008006" key="8">
    <source>
        <dbReference type="Google" id="ProtNLM"/>
    </source>
</evidence>
<feature type="signal peptide" evidence="5">
    <location>
        <begin position="1"/>
        <end position="22"/>
    </location>
</feature>
<evidence type="ECO:0000256" key="2">
    <source>
        <dbReference type="ARBA" id="ARBA00022448"/>
    </source>
</evidence>
<organism evidence="6 7">
    <name type="scientific">Cellvibrio mixtus</name>
    <dbReference type="NCBI Taxonomy" id="39650"/>
    <lineage>
        <taxon>Bacteria</taxon>
        <taxon>Pseudomonadati</taxon>
        <taxon>Pseudomonadota</taxon>
        <taxon>Gammaproteobacteria</taxon>
        <taxon>Cellvibrionales</taxon>
        <taxon>Cellvibrionaceae</taxon>
        <taxon>Cellvibrio</taxon>
    </lineage>
</organism>